<dbReference type="Proteomes" id="UP000007879">
    <property type="component" value="Unassembled WGS sequence"/>
</dbReference>
<dbReference type="InterPro" id="IPR000719">
    <property type="entry name" value="Prot_kinase_dom"/>
</dbReference>
<evidence type="ECO:0000313" key="7">
    <source>
        <dbReference type="Proteomes" id="UP000007879"/>
    </source>
</evidence>
<feature type="coiled-coil region" evidence="4">
    <location>
        <begin position="409"/>
        <end position="443"/>
    </location>
</feature>
<accession>A0AAN0JC85</accession>
<dbReference type="InterPro" id="IPR011043">
    <property type="entry name" value="Gal_Oxase/kelch_b-propeller"/>
</dbReference>
<dbReference type="RefSeq" id="XP_019854356.1">
    <property type="nucleotide sequence ID" value="XM_019998797.1"/>
</dbReference>
<dbReference type="Pfam" id="PF24681">
    <property type="entry name" value="Kelch_KLHDC2_KLHL20_DRC7"/>
    <property type="match status" value="1"/>
</dbReference>
<proteinExistence type="predicted"/>
<keyword evidence="2 3" id="KW-0067">ATP-binding</keyword>
<dbReference type="SUPFAM" id="SSF56112">
    <property type="entry name" value="Protein kinase-like (PK-like)"/>
    <property type="match status" value="1"/>
</dbReference>
<evidence type="ECO:0000256" key="1">
    <source>
        <dbReference type="ARBA" id="ARBA00022741"/>
    </source>
</evidence>
<sequence>MHLSMLKTDRASKRATHHTVSVNNSMYVWAGNQGRLPEVHDGEEKRWFTSNVQQFTPSTGQWLTRSTTGTPPLGVCGYCCTAINDVLYYFGGYCGHDFCYHNSITQLDTISLQWRELESTDATRSVMRRAFGGMLSFDQDGVHYLLIIGGKGSKPAVQLQYNKYIEFTDGRWRTNEQSIYNISLRKWSAPSIIGRCIPSASGFIIEKINNTRAVLFGGLETNDDAMSTFTNYIYIIEVSVGTLFWQCIKKPEAICQWPMHRYNHAGAIIIAGPGCFMLVISGGSNSSGDTLDDCWILNTTQFSWIKLDVPHSVSKRMAHSLSVYIMSPHCVWMLTVGGIIDDKCELVANPNIALLTKLVTNNKGEWIVTDTLDTNVINNKEYKKKYQEVALLARRVWLEEYQKPRKGGTADIEQTVQALMKNLEEKEKKLKEKERELQEKDRELCQSQEAIYRYQQQVELTDGHWVINKDEVTLTKEELGRGSYAVVTVGIFRGLRVAVKSLHAIIISDYNQGLFCREMSIASQVRHPNLVQFIGATKVGNPLIVTELMSTSFNYVLQRNRLTNQQILSIAQDVALGLNYLHLFQPQPIIRRDVSSPNVLLKLCTGPAGYQAKVADYGTAKLQEGTSTGTVMPGNPAYAAPEAPIPDQHSPAMDIYSYSVLLIEMNLRRPPEMTTAERRRQAGNVSWFDMKSLIQRGLHANPRFRLTMAQVVKTLNEMRFD</sequence>
<dbReference type="KEGG" id="aqu:109583442"/>
<dbReference type="SUPFAM" id="SSF50965">
    <property type="entry name" value="Galactose oxidase, central domain"/>
    <property type="match status" value="1"/>
</dbReference>
<dbReference type="InterPro" id="IPR015915">
    <property type="entry name" value="Kelch-typ_b-propeller"/>
</dbReference>
<reference evidence="7" key="1">
    <citation type="journal article" date="2010" name="Nature">
        <title>The Amphimedon queenslandica genome and the evolution of animal complexity.</title>
        <authorList>
            <person name="Srivastava M."/>
            <person name="Simakov O."/>
            <person name="Chapman J."/>
            <person name="Fahey B."/>
            <person name="Gauthier M.E."/>
            <person name="Mitros T."/>
            <person name="Richards G.S."/>
            <person name="Conaco C."/>
            <person name="Dacre M."/>
            <person name="Hellsten U."/>
            <person name="Larroux C."/>
            <person name="Putnam N.H."/>
            <person name="Stanke M."/>
            <person name="Adamska M."/>
            <person name="Darling A."/>
            <person name="Degnan S.M."/>
            <person name="Oakley T.H."/>
            <person name="Plachetzki D.C."/>
            <person name="Zhai Y."/>
            <person name="Adamski M."/>
            <person name="Calcino A."/>
            <person name="Cummins S.F."/>
            <person name="Goodstein D.M."/>
            <person name="Harris C."/>
            <person name="Jackson D.J."/>
            <person name="Leys S.P."/>
            <person name="Shu S."/>
            <person name="Woodcroft B.J."/>
            <person name="Vervoort M."/>
            <person name="Kosik K.S."/>
            <person name="Manning G."/>
            <person name="Degnan B.M."/>
            <person name="Rokhsar D.S."/>
        </authorList>
    </citation>
    <scope>NUCLEOTIDE SEQUENCE [LARGE SCALE GENOMIC DNA]</scope>
</reference>
<keyword evidence="4" id="KW-0175">Coiled coil</keyword>
<dbReference type="InterPro" id="IPR051681">
    <property type="entry name" value="Ser/Thr_Kinases-Pseudokinases"/>
</dbReference>
<evidence type="ECO:0000256" key="3">
    <source>
        <dbReference type="PROSITE-ProRule" id="PRU10141"/>
    </source>
</evidence>
<dbReference type="GO" id="GO:0004672">
    <property type="term" value="F:protein kinase activity"/>
    <property type="evidence" value="ECO:0007669"/>
    <property type="project" value="InterPro"/>
</dbReference>
<keyword evidence="7" id="KW-1185">Reference proteome</keyword>
<dbReference type="Gene3D" id="2.120.10.80">
    <property type="entry name" value="Kelch-type beta propeller"/>
    <property type="match status" value="2"/>
</dbReference>
<dbReference type="GO" id="GO:0005524">
    <property type="term" value="F:ATP binding"/>
    <property type="evidence" value="ECO:0007669"/>
    <property type="project" value="UniProtKB-UniRule"/>
</dbReference>
<feature type="domain" description="Protein kinase" evidence="5">
    <location>
        <begin position="473"/>
        <end position="720"/>
    </location>
</feature>
<dbReference type="Gene3D" id="1.10.510.10">
    <property type="entry name" value="Transferase(Phosphotransferase) domain 1"/>
    <property type="match status" value="1"/>
</dbReference>
<dbReference type="PANTHER" id="PTHR44329:SF298">
    <property type="entry name" value="MIXED LINEAGE KINASE DOMAIN-LIKE PROTEIN"/>
    <property type="match status" value="1"/>
</dbReference>
<dbReference type="PROSITE" id="PS00107">
    <property type="entry name" value="PROTEIN_KINASE_ATP"/>
    <property type="match status" value="1"/>
</dbReference>
<dbReference type="Pfam" id="PF00069">
    <property type="entry name" value="Pkinase"/>
    <property type="match status" value="1"/>
</dbReference>
<dbReference type="InterPro" id="IPR017441">
    <property type="entry name" value="Protein_kinase_ATP_BS"/>
</dbReference>
<dbReference type="GO" id="GO:0097527">
    <property type="term" value="P:necroptotic signaling pathway"/>
    <property type="evidence" value="ECO:0007669"/>
    <property type="project" value="TreeGrafter"/>
</dbReference>
<dbReference type="GeneID" id="109583442"/>
<evidence type="ECO:0000259" key="5">
    <source>
        <dbReference type="PROSITE" id="PS50011"/>
    </source>
</evidence>
<protein>
    <recommendedName>
        <fullName evidence="5">Protein kinase domain-containing protein</fullName>
    </recommendedName>
</protein>
<evidence type="ECO:0000256" key="2">
    <source>
        <dbReference type="ARBA" id="ARBA00022840"/>
    </source>
</evidence>
<evidence type="ECO:0000313" key="6">
    <source>
        <dbReference type="EnsemblMetazoa" id="XP_019854356.1"/>
    </source>
</evidence>
<dbReference type="Gene3D" id="3.30.200.20">
    <property type="entry name" value="Phosphorylase Kinase, domain 1"/>
    <property type="match status" value="1"/>
</dbReference>
<dbReference type="PANTHER" id="PTHR44329">
    <property type="entry name" value="SERINE/THREONINE-PROTEIN KINASE TNNI3K-RELATED"/>
    <property type="match status" value="1"/>
</dbReference>
<name>A0AAN0JC85_AMPQE</name>
<organism evidence="6 7">
    <name type="scientific">Amphimedon queenslandica</name>
    <name type="common">Sponge</name>
    <dbReference type="NCBI Taxonomy" id="400682"/>
    <lineage>
        <taxon>Eukaryota</taxon>
        <taxon>Metazoa</taxon>
        <taxon>Porifera</taxon>
        <taxon>Demospongiae</taxon>
        <taxon>Heteroscleromorpha</taxon>
        <taxon>Haplosclerida</taxon>
        <taxon>Niphatidae</taxon>
        <taxon>Amphimedon</taxon>
    </lineage>
</organism>
<dbReference type="AlphaFoldDB" id="A0AAN0JC85"/>
<keyword evidence="1 3" id="KW-0547">Nucleotide-binding</keyword>
<dbReference type="EnsemblMetazoa" id="XM_019998797.1">
    <property type="protein sequence ID" value="XP_019854356.1"/>
    <property type="gene ID" value="LOC109583442"/>
</dbReference>
<feature type="binding site" evidence="3">
    <location>
        <position position="500"/>
    </location>
    <ligand>
        <name>ATP</name>
        <dbReference type="ChEBI" id="CHEBI:30616"/>
    </ligand>
</feature>
<evidence type="ECO:0000256" key="4">
    <source>
        <dbReference type="SAM" id="Coils"/>
    </source>
</evidence>
<reference evidence="6" key="2">
    <citation type="submission" date="2024-06" db="UniProtKB">
        <authorList>
            <consortium name="EnsemblMetazoa"/>
        </authorList>
    </citation>
    <scope>IDENTIFICATION</scope>
</reference>
<dbReference type="PROSITE" id="PS50011">
    <property type="entry name" value="PROTEIN_KINASE_DOM"/>
    <property type="match status" value="1"/>
</dbReference>
<dbReference type="InterPro" id="IPR011009">
    <property type="entry name" value="Kinase-like_dom_sf"/>
</dbReference>